<dbReference type="EMBL" id="IACJ01087527">
    <property type="protein sequence ID" value="LAA50023.1"/>
    <property type="molecule type" value="Transcribed_RNA"/>
</dbReference>
<proteinExistence type="predicted"/>
<evidence type="ECO:0000313" key="2">
    <source>
        <dbReference type="EMBL" id="LAA50023.1"/>
    </source>
</evidence>
<organism evidence="2">
    <name type="scientific">Micrurus corallinus</name>
    <name type="common">Brazilian coral snake</name>
    <dbReference type="NCBI Taxonomy" id="54390"/>
    <lineage>
        <taxon>Eukaryota</taxon>
        <taxon>Metazoa</taxon>
        <taxon>Chordata</taxon>
        <taxon>Craniata</taxon>
        <taxon>Vertebrata</taxon>
        <taxon>Euteleostomi</taxon>
        <taxon>Lepidosauria</taxon>
        <taxon>Squamata</taxon>
        <taxon>Bifurcata</taxon>
        <taxon>Unidentata</taxon>
        <taxon>Episquamata</taxon>
        <taxon>Toxicofera</taxon>
        <taxon>Serpentes</taxon>
        <taxon>Colubroidea</taxon>
        <taxon>Elapidae</taxon>
        <taxon>Elapinae</taxon>
        <taxon>Micrurus</taxon>
    </lineage>
</organism>
<feature type="region of interest" description="Disordered" evidence="1">
    <location>
        <begin position="72"/>
        <end position="110"/>
    </location>
</feature>
<dbReference type="AlphaFoldDB" id="A0A2D4FRB6"/>
<accession>A0A2D4FRB6</accession>
<reference evidence="2" key="2">
    <citation type="submission" date="2017-11" db="EMBL/GenBank/DDBJ databases">
        <title>Coralsnake Venomics: Analyses of Venom Gland Transcriptomes and Proteomes of Six Brazilian Taxa.</title>
        <authorList>
            <person name="Aird S.D."/>
            <person name="Jorge da Silva N."/>
            <person name="Qiu L."/>
            <person name="Villar-Briones A."/>
            <person name="Aparecida-Saddi V."/>
            <person name="Campos-Telles M.P."/>
            <person name="Grau M."/>
            <person name="Mikheyev A.S."/>
        </authorList>
    </citation>
    <scope>NUCLEOTIDE SEQUENCE</scope>
    <source>
        <tissue evidence="2">Venom_gland</tissue>
    </source>
</reference>
<feature type="compositionally biased region" description="Basic residues" evidence="1">
    <location>
        <begin position="95"/>
        <end position="110"/>
    </location>
</feature>
<protein>
    <submittedName>
        <fullName evidence="2">Uncharacterized protein</fullName>
    </submittedName>
</protein>
<reference evidence="2" key="1">
    <citation type="submission" date="2017-07" db="EMBL/GenBank/DDBJ databases">
        <authorList>
            <person name="Mikheyev A."/>
            <person name="Grau M."/>
        </authorList>
    </citation>
    <scope>NUCLEOTIDE SEQUENCE</scope>
    <source>
        <tissue evidence="2">Venom_gland</tissue>
    </source>
</reference>
<evidence type="ECO:0000256" key="1">
    <source>
        <dbReference type="SAM" id="MobiDB-lite"/>
    </source>
</evidence>
<name>A0A2D4FRB6_MICCO</name>
<sequence>MGNPEGANMISDAPTLLAILPTNEVFLIGSLQGESQWENGPISVFACQPLVFSLSSSPTHELPLICLLGRGGRDEKRGGSKLHTCYWQGEGGKEGKKKGRMRKRQRVEEG</sequence>